<accession>A0A434AZ65</accession>
<dbReference type="Proteomes" id="UP000282985">
    <property type="component" value="Unassembled WGS sequence"/>
</dbReference>
<reference evidence="14 15" key="1">
    <citation type="submission" date="2018-11" db="EMBL/GenBank/DDBJ databases">
        <title>Parancylomarina longa gen. nov., sp. nov., isolated from sediments of southern Okinawa.</title>
        <authorList>
            <person name="Fu T."/>
        </authorList>
    </citation>
    <scope>NUCLEOTIDE SEQUENCE [LARGE SCALE GENOMIC DNA]</scope>
    <source>
        <strain evidence="14 15">T3-2 S1-C</strain>
    </source>
</reference>
<evidence type="ECO:0000256" key="1">
    <source>
        <dbReference type="ARBA" id="ARBA00004651"/>
    </source>
</evidence>
<evidence type="ECO:0000259" key="13">
    <source>
        <dbReference type="Pfam" id="PF01292"/>
    </source>
</evidence>
<dbReference type="InterPro" id="IPR051542">
    <property type="entry name" value="Hydrogenase_cytochrome"/>
</dbReference>
<keyword evidence="10" id="KW-0408">Iron</keyword>
<keyword evidence="3" id="KW-0813">Transport</keyword>
<evidence type="ECO:0000313" key="15">
    <source>
        <dbReference type="Proteomes" id="UP000282985"/>
    </source>
</evidence>
<dbReference type="PRINTS" id="PR00161">
    <property type="entry name" value="NIHGNASECYTB"/>
</dbReference>
<comment type="similarity">
    <text evidence="2">Belongs to the HupC/HyaC/HydC family.</text>
</comment>
<feature type="transmembrane region" description="Helical" evidence="12">
    <location>
        <begin position="167"/>
        <end position="190"/>
    </location>
</feature>
<dbReference type="Gene3D" id="1.20.950.20">
    <property type="entry name" value="Transmembrane di-heme cytochromes, Chain C"/>
    <property type="match status" value="1"/>
</dbReference>
<dbReference type="InterPro" id="IPR000516">
    <property type="entry name" value="Ni-dep_Hydgase_cyt-B"/>
</dbReference>
<sequence length="206" mass="23792">MMTTEKLYLYPLWVRLWHWLNAIFFLTLLVTGISMQYSSPNSSFLISFEKSVQLHNICGILISINYLLFIIGNIFTTNGKFYKIQLKGLFNRLTKQIQFYLFGMFQHQNPPFPVSEKSKFNPLQKVSYVAAMYIGFPIIIISGWAMLFPELVPAVVLNTSGLLFTALFHVIFGFILSVFLIIHLYVCTFASPIVSNFKSMITGWHY</sequence>
<evidence type="ECO:0000256" key="9">
    <source>
        <dbReference type="ARBA" id="ARBA00022989"/>
    </source>
</evidence>
<keyword evidence="6 12" id="KW-0812">Transmembrane</keyword>
<evidence type="ECO:0000256" key="5">
    <source>
        <dbReference type="ARBA" id="ARBA00022617"/>
    </source>
</evidence>
<feature type="domain" description="Cytochrome b561 bacterial/Ni-hydrogenase" evidence="13">
    <location>
        <begin position="10"/>
        <end position="203"/>
    </location>
</feature>
<keyword evidence="11 12" id="KW-0472">Membrane</keyword>
<dbReference type="GO" id="GO:0020037">
    <property type="term" value="F:heme binding"/>
    <property type="evidence" value="ECO:0007669"/>
    <property type="project" value="TreeGrafter"/>
</dbReference>
<evidence type="ECO:0000256" key="2">
    <source>
        <dbReference type="ARBA" id="ARBA00008622"/>
    </source>
</evidence>
<evidence type="ECO:0000256" key="3">
    <source>
        <dbReference type="ARBA" id="ARBA00022448"/>
    </source>
</evidence>
<dbReference type="AlphaFoldDB" id="A0A434AZ65"/>
<dbReference type="PANTHER" id="PTHR30485">
    <property type="entry name" value="NI/FE-HYDROGENASE 1 B-TYPE CYTOCHROME SUBUNIT"/>
    <property type="match status" value="1"/>
</dbReference>
<keyword evidence="15" id="KW-1185">Reference proteome</keyword>
<dbReference type="GO" id="GO:0005886">
    <property type="term" value="C:plasma membrane"/>
    <property type="evidence" value="ECO:0007669"/>
    <property type="project" value="UniProtKB-SubCell"/>
</dbReference>
<keyword evidence="5" id="KW-0349">Heme</keyword>
<evidence type="ECO:0000256" key="6">
    <source>
        <dbReference type="ARBA" id="ARBA00022692"/>
    </source>
</evidence>
<dbReference type="GO" id="GO:0009055">
    <property type="term" value="F:electron transfer activity"/>
    <property type="evidence" value="ECO:0007669"/>
    <property type="project" value="InterPro"/>
</dbReference>
<keyword evidence="8" id="KW-0249">Electron transport</keyword>
<dbReference type="PANTHER" id="PTHR30485:SF1">
    <property type="entry name" value="CYTOCHROME YDHU-RELATED"/>
    <property type="match status" value="1"/>
</dbReference>
<proteinExistence type="inferred from homology"/>
<keyword evidence="7" id="KW-0479">Metal-binding</keyword>
<evidence type="ECO:0000256" key="12">
    <source>
        <dbReference type="SAM" id="Phobius"/>
    </source>
</evidence>
<evidence type="ECO:0000256" key="7">
    <source>
        <dbReference type="ARBA" id="ARBA00022723"/>
    </source>
</evidence>
<evidence type="ECO:0000256" key="11">
    <source>
        <dbReference type="ARBA" id="ARBA00023136"/>
    </source>
</evidence>
<comment type="caution">
    <text evidence="14">The sequence shown here is derived from an EMBL/GenBank/DDBJ whole genome shotgun (WGS) entry which is preliminary data.</text>
</comment>
<evidence type="ECO:0000256" key="8">
    <source>
        <dbReference type="ARBA" id="ARBA00022982"/>
    </source>
</evidence>
<evidence type="ECO:0000313" key="14">
    <source>
        <dbReference type="EMBL" id="RUT79912.1"/>
    </source>
</evidence>
<dbReference type="InterPro" id="IPR016174">
    <property type="entry name" value="Di-haem_cyt_TM"/>
</dbReference>
<organism evidence="14 15">
    <name type="scientific">Ancylomarina longa</name>
    <dbReference type="NCBI Taxonomy" id="2487017"/>
    <lineage>
        <taxon>Bacteria</taxon>
        <taxon>Pseudomonadati</taxon>
        <taxon>Bacteroidota</taxon>
        <taxon>Bacteroidia</taxon>
        <taxon>Marinilabiliales</taxon>
        <taxon>Marinifilaceae</taxon>
        <taxon>Ancylomarina</taxon>
    </lineage>
</organism>
<feature type="transmembrane region" description="Helical" evidence="12">
    <location>
        <begin position="54"/>
        <end position="75"/>
    </location>
</feature>
<name>A0A434AZ65_9BACT</name>
<keyword evidence="4" id="KW-1003">Cell membrane</keyword>
<dbReference type="GO" id="GO:0005506">
    <property type="term" value="F:iron ion binding"/>
    <property type="evidence" value="ECO:0007669"/>
    <property type="project" value="InterPro"/>
</dbReference>
<protein>
    <submittedName>
        <fullName evidence="14">Cytochrome B</fullName>
    </submittedName>
</protein>
<evidence type="ECO:0000256" key="4">
    <source>
        <dbReference type="ARBA" id="ARBA00022475"/>
    </source>
</evidence>
<feature type="transmembrane region" description="Helical" evidence="12">
    <location>
        <begin position="12"/>
        <end position="34"/>
    </location>
</feature>
<dbReference type="Pfam" id="PF01292">
    <property type="entry name" value="Ni_hydr_CYTB"/>
    <property type="match status" value="1"/>
</dbReference>
<evidence type="ECO:0000256" key="10">
    <source>
        <dbReference type="ARBA" id="ARBA00023004"/>
    </source>
</evidence>
<dbReference type="InterPro" id="IPR011577">
    <property type="entry name" value="Cyt_b561_bac/Ni-Hgenase"/>
</dbReference>
<keyword evidence="9 12" id="KW-1133">Transmembrane helix</keyword>
<dbReference type="GO" id="GO:0022904">
    <property type="term" value="P:respiratory electron transport chain"/>
    <property type="evidence" value="ECO:0007669"/>
    <property type="project" value="InterPro"/>
</dbReference>
<feature type="transmembrane region" description="Helical" evidence="12">
    <location>
        <begin position="126"/>
        <end position="147"/>
    </location>
</feature>
<dbReference type="EMBL" id="RJJX01000001">
    <property type="protein sequence ID" value="RUT79912.1"/>
    <property type="molecule type" value="Genomic_DNA"/>
</dbReference>
<comment type="subcellular location">
    <subcellularLocation>
        <location evidence="1">Cell membrane</location>
        <topology evidence="1">Multi-pass membrane protein</topology>
    </subcellularLocation>
</comment>
<dbReference type="SUPFAM" id="SSF81342">
    <property type="entry name" value="Transmembrane di-heme cytochromes"/>
    <property type="match status" value="1"/>
</dbReference>
<dbReference type="OrthoDB" id="1117555at2"/>
<gene>
    <name evidence="14" type="ORF">DLK05_00735</name>
</gene>